<dbReference type="Proteomes" id="UP000249542">
    <property type="component" value="Unassembled WGS sequence"/>
</dbReference>
<comment type="caution">
    <text evidence="7">The sequence shown here is derived from an EMBL/GenBank/DDBJ whole genome shotgun (WGS) entry which is preliminary data.</text>
</comment>
<evidence type="ECO:0008006" key="9">
    <source>
        <dbReference type="Google" id="ProtNLM"/>
    </source>
</evidence>
<evidence type="ECO:0000313" key="7">
    <source>
        <dbReference type="EMBL" id="PZW43973.1"/>
    </source>
</evidence>
<feature type="transmembrane region" description="Helical" evidence="6">
    <location>
        <begin position="26"/>
        <end position="46"/>
    </location>
</feature>
<proteinExistence type="predicted"/>
<feature type="transmembrane region" description="Helical" evidence="6">
    <location>
        <begin position="225"/>
        <end position="245"/>
    </location>
</feature>
<keyword evidence="4 6" id="KW-1133">Transmembrane helix</keyword>
<feature type="transmembrane region" description="Helical" evidence="6">
    <location>
        <begin position="199"/>
        <end position="219"/>
    </location>
</feature>
<dbReference type="EMBL" id="QKYV01000001">
    <property type="protein sequence ID" value="PZW43973.1"/>
    <property type="molecule type" value="Genomic_DNA"/>
</dbReference>
<feature type="transmembrane region" description="Helical" evidence="6">
    <location>
        <begin position="114"/>
        <end position="135"/>
    </location>
</feature>
<evidence type="ECO:0000256" key="4">
    <source>
        <dbReference type="ARBA" id="ARBA00022989"/>
    </source>
</evidence>
<dbReference type="NCBIfam" id="TIGR00374">
    <property type="entry name" value="flippase-like domain"/>
    <property type="match status" value="1"/>
</dbReference>
<accession>A0A2W7IZ77</accession>
<comment type="subcellular location">
    <subcellularLocation>
        <location evidence="1">Cell membrane</location>
        <topology evidence="1">Multi-pass membrane protein</topology>
    </subcellularLocation>
</comment>
<dbReference type="GO" id="GO:0005886">
    <property type="term" value="C:plasma membrane"/>
    <property type="evidence" value="ECO:0007669"/>
    <property type="project" value="UniProtKB-SubCell"/>
</dbReference>
<keyword evidence="5 6" id="KW-0472">Membrane</keyword>
<gene>
    <name evidence="7" type="ORF">LX95_00302</name>
</gene>
<evidence type="ECO:0000256" key="3">
    <source>
        <dbReference type="ARBA" id="ARBA00022692"/>
    </source>
</evidence>
<keyword evidence="3 6" id="KW-0812">Transmembrane</keyword>
<keyword evidence="2" id="KW-1003">Cell membrane</keyword>
<name>A0A2W7IZ77_9FLAO</name>
<evidence type="ECO:0000256" key="2">
    <source>
        <dbReference type="ARBA" id="ARBA00022475"/>
    </source>
</evidence>
<sequence>MLGVFLIGLSIYKSTQEERNQLYENIINADLLFVFLSLICGILSHLSRAYRWKFLLSPMGYKIKLHNSFMAVMSGYLANLGIPRSGEVLRGASIATYENVPFEKAFGTIISERVADLVMLLLILTIAFISQTQYILLVIETYQINPFMGILVLASLFFLGLLLLKILKKSHIPFIIKIRKFGIGILEGMKSILTMKNKYAFIFHTIFIWLMYLLMFYLIKFAVPGASTISIGQILVAFVVGSFAISVTNGGVGVYPIAIGAVLALYGINQQTGEAFGWVIWGSQTLLNLVIGSLSIFLIPVVNKK</sequence>
<keyword evidence="8" id="KW-1185">Reference proteome</keyword>
<evidence type="ECO:0000256" key="1">
    <source>
        <dbReference type="ARBA" id="ARBA00004651"/>
    </source>
</evidence>
<feature type="transmembrane region" description="Helical" evidence="6">
    <location>
        <begin position="275"/>
        <end position="302"/>
    </location>
</feature>
<evidence type="ECO:0000256" key="5">
    <source>
        <dbReference type="ARBA" id="ARBA00023136"/>
    </source>
</evidence>
<dbReference type="PANTHER" id="PTHR39087">
    <property type="entry name" value="UPF0104 MEMBRANE PROTEIN MJ1595"/>
    <property type="match status" value="1"/>
</dbReference>
<dbReference type="AlphaFoldDB" id="A0A2W7IZ77"/>
<feature type="transmembrane region" description="Helical" evidence="6">
    <location>
        <begin position="147"/>
        <end position="167"/>
    </location>
</feature>
<dbReference type="PANTHER" id="PTHR39087:SF2">
    <property type="entry name" value="UPF0104 MEMBRANE PROTEIN MJ1595"/>
    <property type="match status" value="1"/>
</dbReference>
<reference evidence="7 8" key="1">
    <citation type="submission" date="2018-06" db="EMBL/GenBank/DDBJ databases">
        <title>Genomic Encyclopedia of Archaeal and Bacterial Type Strains, Phase II (KMG-II): from individual species to whole genera.</title>
        <authorList>
            <person name="Goeker M."/>
        </authorList>
    </citation>
    <scope>NUCLEOTIDE SEQUENCE [LARGE SCALE GENOMIC DNA]</scope>
    <source>
        <strain evidence="7 8">DSM 15361</strain>
    </source>
</reference>
<evidence type="ECO:0000256" key="6">
    <source>
        <dbReference type="SAM" id="Phobius"/>
    </source>
</evidence>
<protein>
    <recommendedName>
        <fullName evidence="9">Lysylphosphatidylglycerol synthase-like protein</fullName>
    </recommendedName>
</protein>
<evidence type="ECO:0000313" key="8">
    <source>
        <dbReference type="Proteomes" id="UP000249542"/>
    </source>
</evidence>
<dbReference type="Pfam" id="PF03706">
    <property type="entry name" value="LPG_synthase_TM"/>
    <property type="match status" value="1"/>
</dbReference>
<organism evidence="7 8">
    <name type="scientific">Mesonia algae</name>
    <dbReference type="NCBI Taxonomy" id="213248"/>
    <lineage>
        <taxon>Bacteria</taxon>
        <taxon>Pseudomonadati</taxon>
        <taxon>Bacteroidota</taxon>
        <taxon>Flavobacteriia</taxon>
        <taxon>Flavobacteriales</taxon>
        <taxon>Flavobacteriaceae</taxon>
        <taxon>Mesonia</taxon>
    </lineage>
</organism>
<dbReference type="InterPro" id="IPR022791">
    <property type="entry name" value="L-PG_synthase/AglD"/>
</dbReference>
<feature type="transmembrane region" description="Helical" evidence="6">
    <location>
        <begin position="252"/>
        <end position="269"/>
    </location>
</feature>